<proteinExistence type="predicted"/>
<protein>
    <submittedName>
        <fullName evidence="1">Uncharacterized protein</fullName>
    </submittedName>
</protein>
<dbReference type="Proteomes" id="UP001203297">
    <property type="component" value="Unassembled WGS sequence"/>
</dbReference>
<keyword evidence="2" id="KW-1185">Reference proteome</keyword>
<evidence type="ECO:0000313" key="2">
    <source>
        <dbReference type="Proteomes" id="UP001203297"/>
    </source>
</evidence>
<reference evidence="1" key="1">
    <citation type="journal article" date="2022" name="New Phytol.">
        <title>Evolutionary transition to the ectomycorrhizal habit in the genomes of a hyperdiverse lineage of mushroom-forming fungi.</title>
        <authorList>
            <person name="Looney B."/>
            <person name="Miyauchi S."/>
            <person name="Morin E."/>
            <person name="Drula E."/>
            <person name="Courty P.E."/>
            <person name="Kohler A."/>
            <person name="Kuo A."/>
            <person name="LaButti K."/>
            <person name="Pangilinan J."/>
            <person name="Lipzen A."/>
            <person name="Riley R."/>
            <person name="Andreopoulos W."/>
            <person name="He G."/>
            <person name="Johnson J."/>
            <person name="Nolan M."/>
            <person name="Tritt A."/>
            <person name="Barry K.W."/>
            <person name="Grigoriev I.V."/>
            <person name="Nagy L.G."/>
            <person name="Hibbett D."/>
            <person name="Henrissat B."/>
            <person name="Matheny P.B."/>
            <person name="Labbe J."/>
            <person name="Martin F.M."/>
        </authorList>
    </citation>
    <scope>NUCLEOTIDE SEQUENCE</scope>
    <source>
        <strain evidence="1">BPL690</strain>
    </source>
</reference>
<name>A0AAD4LTA3_9AGAM</name>
<gene>
    <name evidence="1" type="ORF">B0F90DRAFT_907908</name>
</gene>
<accession>A0AAD4LTA3</accession>
<comment type="caution">
    <text evidence="1">The sequence shown here is derived from an EMBL/GenBank/DDBJ whole genome shotgun (WGS) entry which is preliminary data.</text>
</comment>
<organism evidence="1 2">
    <name type="scientific">Multifurca ochricompacta</name>
    <dbReference type="NCBI Taxonomy" id="376703"/>
    <lineage>
        <taxon>Eukaryota</taxon>
        <taxon>Fungi</taxon>
        <taxon>Dikarya</taxon>
        <taxon>Basidiomycota</taxon>
        <taxon>Agaricomycotina</taxon>
        <taxon>Agaricomycetes</taxon>
        <taxon>Russulales</taxon>
        <taxon>Russulaceae</taxon>
        <taxon>Multifurca</taxon>
    </lineage>
</organism>
<sequence>MFGHTHETKELVGRAGVKFIINHCQWGSDILILLHNAPPSLIPTADNTHNRANELGGCLLGAQKKYFLKSKRCQHILGSGLEDPKIIPSLVLPNISILRSSLSYHGQTRAVFLGCVYSIILYNREAM</sequence>
<dbReference type="AlphaFoldDB" id="A0AAD4LTA3"/>
<evidence type="ECO:0000313" key="1">
    <source>
        <dbReference type="EMBL" id="KAI0289039.1"/>
    </source>
</evidence>
<dbReference type="EMBL" id="WTXG01000375">
    <property type="protein sequence ID" value="KAI0289039.1"/>
    <property type="molecule type" value="Genomic_DNA"/>
</dbReference>